<dbReference type="SUPFAM" id="SSF53182">
    <property type="entry name" value="Pyrrolidone carboxyl peptidase (pyroglutamate aminopeptidase)"/>
    <property type="match status" value="1"/>
</dbReference>
<reference evidence="7 8" key="1">
    <citation type="submission" date="2015-04" db="EMBL/GenBank/DDBJ databases">
        <title>Taxonomic description and genome sequence of Salinicoccus sediminis sp. nov., a novel hyper halotolerant bacterium isolated from marine sediment.</title>
        <authorList>
            <person name="Mathan Kumar R."/>
            <person name="Kaur G."/>
            <person name="Kumar N."/>
            <person name="Kumar A."/>
            <person name="Singh N.K."/>
            <person name="Kaur N."/>
            <person name="Mayilraj S."/>
        </authorList>
    </citation>
    <scope>NUCLEOTIDE SEQUENCE [LARGE SCALE GENOMIC DNA]</scope>
    <source>
        <strain evidence="7 8">SV-16</strain>
    </source>
</reference>
<evidence type="ECO:0000256" key="5">
    <source>
        <dbReference type="ARBA" id="ARBA00022807"/>
    </source>
</evidence>
<dbReference type="GO" id="GO:0006508">
    <property type="term" value="P:proteolysis"/>
    <property type="evidence" value="ECO:0007669"/>
    <property type="project" value="UniProtKB-KW"/>
</dbReference>
<keyword evidence="3" id="KW-0645">Protease</keyword>
<dbReference type="Gene3D" id="3.40.630.20">
    <property type="entry name" value="Peptidase C15, pyroglutamyl peptidase I-like"/>
    <property type="match status" value="1"/>
</dbReference>
<dbReference type="PANTHER" id="PTHR23402">
    <property type="entry name" value="PROTEASE FAMILY C15 PYROGLUTAMYL-PEPTIDASE I-RELATED"/>
    <property type="match status" value="1"/>
</dbReference>
<dbReference type="EC" id="3.4.19.3" evidence="6"/>
<dbReference type="AlphaFoldDB" id="A0A0M2SI06"/>
<feature type="active site" evidence="6">
    <location>
        <position position="142"/>
    </location>
</feature>
<evidence type="ECO:0000256" key="6">
    <source>
        <dbReference type="PROSITE-ProRule" id="PRU10077"/>
    </source>
</evidence>
<dbReference type="PATRIC" id="fig|1432562.3.peg.1692"/>
<accession>A0A0M2SI06</accession>
<keyword evidence="2" id="KW-0963">Cytoplasm</keyword>
<dbReference type="STRING" id="1432562.WN59_08585"/>
<evidence type="ECO:0000256" key="3">
    <source>
        <dbReference type="ARBA" id="ARBA00022670"/>
    </source>
</evidence>
<evidence type="ECO:0000256" key="2">
    <source>
        <dbReference type="ARBA" id="ARBA00022490"/>
    </source>
</evidence>
<sequence>MKKLLLTGFEPFLKFRSNPTEAAVRELDGLEIGEYSVTGKVYPVVFDRIDELITGDIEAEQPDTVVCLGLAGGRHTVHIERIAINCIDGRPDNDGFNPDGEKIDAAGPDGLFSTLPVKKLESALREKEIPASISNTAGTYLCNNVMYSALNHIQDKGLDIPAGFIHVPAHHEIGTELDIPSWSQEDITHAVRTIIENL</sequence>
<dbReference type="PIRSF" id="PIRSF015592">
    <property type="entry name" value="Prld-crbxl_pptds"/>
    <property type="match status" value="1"/>
</dbReference>
<protein>
    <recommendedName>
        <fullName evidence="6">Pyroglutamyl-peptidase I</fullName>
        <ecNumber evidence="6">3.4.19.3</ecNumber>
    </recommendedName>
</protein>
<evidence type="ECO:0000256" key="4">
    <source>
        <dbReference type="ARBA" id="ARBA00022801"/>
    </source>
</evidence>
<dbReference type="GO" id="GO:0005829">
    <property type="term" value="C:cytosol"/>
    <property type="evidence" value="ECO:0007669"/>
    <property type="project" value="InterPro"/>
</dbReference>
<dbReference type="EMBL" id="LAYZ01000023">
    <property type="protein sequence ID" value="KKK34319.1"/>
    <property type="molecule type" value="Genomic_DNA"/>
</dbReference>
<dbReference type="OrthoDB" id="9779738at2"/>
<dbReference type="NCBIfam" id="NF009676">
    <property type="entry name" value="PRK13197.1"/>
    <property type="match status" value="1"/>
</dbReference>
<dbReference type="InterPro" id="IPR033694">
    <property type="entry name" value="PGPEP1_Cys_AS"/>
</dbReference>
<evidence type="ECO:0000313" key="7">
    <source>
        <dbReference type="EMBL" id="KKK34319.1"/>
    </source>
</evidence>
<dbReference type="RefSeq" id="WP_046515778.1">
    <property type="nucleotide sequence ID" value="NZ_LAYZ01000023.1"/>
</dbReference>
<dbReference type="InterPro" id="IPR000816">
    <property type="entry name" value="Peptidase_C15"/>
</dbReference>
<dbReference type="GO" id="GO:0016920">
    <property type="term" value="F:pyroglutamyl-peptidase activity"/>
    <property type="evidence" value="ECO:0007669"/>
    <property type="project" value="UniProtKB-EC"/>
</dbReference>
<keyword evidence="8" id="KW-1185">Reference proteome</keyword>
<dbReference type="Pfam" id="PF01470">
    <property type="entry name" value="Peptidase_C15"/>
    <property type="match status" value="1"/>
</dbReference>
<dbReference type="CDD" id="cd00501">
    <property type="entry name" value="Peptidase_C15"/>
    <property type="match status" value="1"/>
</dbReference>
<dbReference type="InterPro" id="IPR016125">
    <property type="entry name" value="Peptidase_C15-like"/>
</dbReference>
<dbReference type="InterPro" id="IPR036440">
    <property type="entry name" value="Peptidase_C15-like_sf"/>
</dbReference>
<dbReference type="PRINTS" id="PR00706">
    <property type="entry name" value="PYROGLUPTASE"/>
</dbReference>
<dbReference type="PANTHER" id="PTHR23402:SF1">
    <property type="entry name" value="PYROGLUTAMYL-PEPTIDASE I"/>
    <property type="match status" value="1"/>
</dbReference>
<proteinExistence type="inferred from homology"/>
<name>A0A0M2SI06_9STAP</name>
<gene>
    <name evidence="7" type="ORF">WN59_08585</name>
</gene>
<organism evidence="7 8">
    <name type="scientific">Salinicoccus sediminis</name>
    <dbReference type="NCBI Taxonomy" id="1432562"/>
    <lineage>
        <taxon>Bacteria</taxon>
        <taxon>Bacillati</taxon>
        <taxon>Bacillota</taxon>
        <taxon>Bacilli</taxon>
        <taxon>Bacillales</taxon>
        <taxon>Staphylococcaceae</taxon>
        <taxon>Salinicoccus</taxon>
    </lineage>
</organism>
<evidence type="ECO:0000256" key="1">
    <source>
        <dbReference type="ARBA" id="ARBA00006641"/>
    </source>
</evidence>
<comment type="catalytic activity">
    <reaction evidence="6">
        <text>Release of an N-terminal pyroglutamyl group from a polypeptide, the second amino acid generally not being Pro.</text>
        <dbReference type="EC" id="3.4.19.3"/>
    </reaction>
</comment>
<dbReference type="Proteomes" id="UP000034287">
    <property type="component" value="Unassembled WGS sequence"/>
</dbReference>
<comment type="caution">
    <text evidence="7">The sequence shown here is derived from an EMBL/GenBank/DDBJ whole genome shotgun (WGS) entry which is preliminary data.</text>
</comment>
<dbReference type="PROSITE" id="PS01334">
    <property type="entry name" value="PYRASE_CYS"/>
    <property type="match status" value="1"/>
</dbReference>
<keyword evidence="5" id="KW-0788">Thiol protease</keyword>
<comment type="similarity">
    <text evidence="1">Belongs to the peptidase C15 family.</text>
</comment>
<evidence type="ECO:0000313" key="8">
    <source>
        <dbReference type="Proteomes" id="UP000034287"/>
    </source>
</evidence>
<keyword evidence="4" id="KW-0378">Hydrolase</keyword>